<comment type="caution">
    <text evidence="1">The sequence shown here is derived from an EMBL/GenBank/DDBJ whole genome shotgun (WGS) entry which is preliminary data.</text>
</comment>
<keyword evidence="2" id="KW-1185">Reference proteome</keyword>
<organism evidence="1 2">
    <name type="scientific">Entomophthora muscae</name>
    <dbReference type="NCBI Taxonomy" id="34485"/>
    <lineage>
        <taxon>Eukaryota</taxon>
        <taxon>Fungi</taxon>
        <taxon>Fungi incertae sedis</taxon>
        <taxon>Zoopagomycota</taxon>
        <taxon>Entomophthoromycotina</taxon>
        <taxon>Entomophthoromycetes</taxon>
        <taxon>Entomophthorales</taxon>
        <taxon>Entomophthoraceae</taxon>
        <taxon>Entomophthora</taxon>
    </lineage>
</organism>
<sequence>MGQESTPEPNSQQLASSEGQDLGCSQPINSEPIRKVDANLPGSGFSPTPHGFSRKLLVADNKGLHKVVSYNTGSLGSEITTNNHPPVADAESFPKIPTHDTGRLGSKINKFTNENFPHPAQSPENGAGPEYLPNTNYQVVKKKGSKAYYAEIANSNPPMPDATLPPLES</sequence>
<gene>
    <name evidence="1" type="ORF">DSO57_1037105</name>
</gene>
<proteinExistence type="predicted"/>
<evidence type="ECO:0000313" key="1">
    <source>
        <dbReference type="EMBL" id="KAJ9071421.1"/>
    </source>
</evidence>
<dbReference type="EMBL" id="QTSX02003224">
    <property type="protein sequence ID" value="KAJ9071421.1"/>
    <property type="molecule type" value="Genomic_DNA"/>
</dbReference>
<accession>A0ACC2TAF9</accession>
<dbReference type="Proteomes" id="UP001165960">
    <property type="component" value="Unassembled WGS sequence"/>
</dbReference>
<evidence type="ECO:0000313" key="2">
    <source>
        <dbReference type="Proteomes" id="UP001165960"/>
    </source>
</evidence>
<reference evidence="1" key="1">
    <citation type="submission" date="2022-04" db="EMBL/GenBank/DDBJ databases">
        <title>Genome of the entomopathogenic fungus Entomophthora muscae.</title>
        <authorList>
            <person name="Elya C."/>
            <person name="Lovett B.R."/>
            <person name="Lee E."/>
            <person name="Macias A.M."/>
            <person name="Hajek A.E."/>
            <person name="De Bivort B.L."/>
            <person name="Kasson M.T."/>
            <person name="De Fine Licht H.H."/>
            <person name="Stajich J.E."/>
        </authorList>
    </citation>
    <scope>NUCLEOTIDE SEQUENCE</scope>
    <source>
        <strain evidence="1">Berkeley</strain>
    </source>
</reference>
<name>A0ACC2TAF9_9FUNG</name>
<protein>
    <submittedName>
        <fullName evidence="1">Uncharacterized protein</fullName>
    </submittedName>
</protein>